<dbReference type="KEGG" id="dti:Desti_0330"/>
<name>I4C0H8_DESTA</name>
<evidence type="ECO:0000313" key="2">
    <source>
        <dbReference type="Proteomes" id="UP000006055"/>
    </source>
</evidence>
<sequence length="37" mass="4214">MLQIELIIRIRNQKSKTANLAVPKRHDATLADRQIAS</sequence>
<dbReference type="Proteomes" id="UP000006055">
    <property type="component" value="Chromosome"/>
</dbReference>
<keyword evidence="2" id="KW-1185">Reference proteome</keyword>
<gene>
    <name evidence="1" type="ordered locus">Desti_0330</name>
</gene>
<reference evidence="2" key="1">
    <citation type="submission" date="2012-06" db="EMBL/GenBank/DDBJ databases">
        <title>Complete sequence of chromosome of Desulfomonile tiedjei DSM 6799.</title>
        <authorList>
            <person name="Lucas S."/>
            <person name="Copeland A."/>
            <person name="Lapidus A."/>
            <person name="Glavina del Rio T."/>
            <person name="Dalin E."/>
            <person name="Tice H."/>
            <person name="Bruce D."/>
            <person name="Goodwin L."/>
            <person name="Pitluck S."/>
            <person name="Peters L."/>
            <person name="Ovchinnikova G."/>
            <person name="Zeytun A."/>
            <person name="Lu M."/>
            <person name="Kyrpides N."/>
            <person name="Mavromatis K."/>
            <person name="Ivanova N."/>
            <person name="Brettin T."/>
            <person name="Detter J.C."/>
            <person name="Han C."/>
            <person name="Larimer F."/>
            <person name="Land M."/>
            <person name="Hauser L."/>
            <person name="Markowitz V."/>
            <person name="Cheng J.-F."/>
            <person name="Hugenholtz P."/>
            <person name="Woyke T."/>
            <person name="Wu D."/>
            <person name="Spring S."/>
            <person name="Schroeder M."/>
            <person name="Brambilla E."/>
            <person name="Klenk H.-P."/>
            <person name="Eisen J.A."/>
        </authorList>
    </citation>
    <scope>NUCLEOTIDE SEQUENCE [LARGE SCALE GENOMIC DNA]</scope>
    <source>
        <strain evidence="2">ATCC 49306 / DSM 6799 / DCB-1</strain>
    </source>
</reference>
<organism evidence="1 2">
    <name type="scientific">Desulfomonile tiedjei (strain ATCC 49306 / DSM 6799 / DCB-1)</name>
    <dbReference type="NCBI Taxonomy" id="706587"/>
    <lineage>
        <taxon>Bacteria</taxon>
        <taxon>Pseudomonadati</taxon>
        <taxon>Thermodesulfobacteriota</taxon>
        <taxon>Desulfomonilia</taxon>
        <taxon>Desulfomonilales</taxon>
        <taxon>Desulfomonilaceae</taxon>
        <taxon>Desulfomonile</taxon>
    </lineage>
</organism>
<dbReference type="STRING" id="706587.Desti_0330"/>
<protein>
    <submittedName>
        <fullName evidence="1">Uncharacterized protein</fullName>
    </submittedName>
</protein>
<accession>I4C0H8</accession>
<dbReference type="HOGENOM" id="CLU_3342928_0_0_7"/>
<proteinExistence type="predicted"/>
<dbReference type="AlphaFoldDB" id="I4C0H8"/>
<dbReference type="EMBL" id="CP003360">
    <property type="protein sequence ID" value="AFM23069.1"/>
    <property type="molecule type" value="Genomic_DNA"/>
</dbReference>
<evidence type="ECO:0000313" key="1">
    <source>
        <dbReference type="EMBL" id="AFM23069.1"/>
    </source>
</evidence>